<keyword evidence="4" id="KW-0274">FAD</keyword>
<evidence type="ECO:0000313" key="8">
    <source>
        <dbReference type="EMBL" id="MEX6429080.1"/>
    </source>
</evidence>
<feature type="domain" description="Acyl-CoA dehydrogenase/oxidase C-terminal" evidence="6">
    <location>
        <begin position="230"/>
        <end position="360"/>
    </location>
</feature>
<dbReference type="SUPFAM" id="SSF47203">
    <property type="entry name" value="Acyl-CoA dehydrogenase C-terminal domain-like"/>
    <property type="match status" value="1"/>
</dbReference>
<dbReference type="GO" id="GO:0016491">
    <property type="term" value="F:oxidoreductase activity"/>
    <property type="evidence" value="ECO:0007669"/>
    <property type="project" value="UniProtKB-KW"/>
</dbReference>
<keyword evidence="9" id="KW-1185">Reference proteome</keyword>
<feature type="domain" description="Acyl-CoA dehydrogenase/oxidase N-terminal" evidence="7">
    <location>
        <begin position="6"/>
        <end position="101"/>
    </location>
</feature>
<sequence>MNFALTPEQEELKTTTRRFLSQRLPTNMVRKTMETDAPIAVDVWRAMAVELGIAGLMVPESAGGLGLGFVEAACILHEVGRAVAPLPFLVTSVLGVELLTQGDQKEPAIATTLEGIANGTVVLGLMGGSVEDPLLPCGTWTPSGASAESRFVLDGTQATHLLVTLTSETGPVLVLLPTNTPGVRITHETTLDLTRPMAHVELTTAKATIVLNVPELRRAHESFGSFASASIAQDMVGGAERVLEMSVSYAKDRHQFGRPIGGFQAVKHRLADMLVDVESAKSTALYAAFTMDDHTDDRAIAASTAKSVCGDAFFRVAAASIQVHGGIGFTWEHDAHLYFKRAKADQILFGNGPLHRRRLAGLLGIV</sequence>
<evidence type="ECO:0000259" key="6">
    <source>
        <dbReference type="Pfam" id="PF00441"/>
    </source>
</evidence>
<gene>
    <name evidence="8" type="ORF">AB6A68_04425</name>
</gene>
<organism evidence="8 9">
    <name type="scientific">Ferrimicrobium acidiphilum</name>
    <dbReference type="NCBI Taxonomy" id="121039"/>
    <lineage>
        <taxon>Bacteria</taxon>
        <taxon>Bacillati</taxon>
        <taxon>Actinomycetota</taxon>
        <taxon>Acidimicrobiia</taxon>
        <taxon>Acidimicrobiales</taxon>
        <taxon>Acidimicrobiaceae</taxon>
        <taxon>Ferrimicrobium</taxon>
    </lineage>
</organism>
<comment type="cofactor">
    <cofactor evidence="1">
        <name>FAD</name>
        <dbReference type="ChEBI" id="CHEBI:57692"/>
    </cofactor>
</comment>
<dbReference type="Pfam" id="PF00441">
    <property type="entry name" value="Acyl-CoA_dh_1"/>
    <property type="match status" value="1"/>
</dbReference>
<evidence type="ECO:0000256" key="5">
    <source>
        <dbReference type="ARBA" id="ARBA00023002"/>
    </source>
</evidence>
<protein>
    <submittedName>
        <fullName evidence="8">Acyl-CoA dehydrogenase family protein</fullName>
        <ecNumber evidence="8">1.-.-.-</ecNumber>
    </submittedName>
</protein>
<evidence type="ECO:0000256" key="4">
    <source>
        <dbReference type="ARBA" id="ARBA00022827"/>
    </source>
</evidence>
<dbReference type="InterPro" id="IPR009075">
    <property type="entry name" value="AcylCo_DH/oxidase_C"/>
</dbReference>
<dbReference type="InterPro" id="IPR009100">
    <property type="entry name" value="AcylCoA_DH/oxidase_NM_dom_sf"/>
</dbReference>
<comment type="similarity">
    <text evidence="2">Belongs to the acyl-CoA dehydrogenase family.</text>
</comment>
<dbReference type="CDD" id="cd00567">
    <property type="entry name" value="ACAD"/>
    <property type="match status" value="1"/>
</dbReference>
<evidence type="ECO:0000256" key="3">
    <source>
        <dbReference type="ARBA" id="ARBA00022630"/>
    </source>
</evidence>
<name>A0ABV3Y1G1_9ACTN</name>
<proteinExistence type="inferred from homology"/>
<evidence type="ECO:0000256" key="1">
    <source>
        <dbReference type="ARBA" id="ARBA00001974"/>
    </source>
</evidence>
<dbReference type="EC" id="1.-.-.-" evidence="8"/>
<keyword evidence="5 8" id="KW-0560">Oxidoreductase</keyword>
<dbReference type="Gene3D" id="1.20.140.10">
    <property type="entry name" value="Butyryl-CoA Dehydrogenase, subunit A, domain 3"/>
    <property type="match status" value="1"/>
</dbReference>
<dbReference type="RefSeq" id="WP_298405200.1">
    <property type="nucleotide sequence ID" value="NZ_JBFSHR010000010.1"/>
</dbReference>
<reference evidence="8 9" key="1">
    <citation type="submission" date="2024-07" db="EMBL/GenBank/DDBJ databases">
        <title>Draft Genome Sequence of Ferrimicrobium acidiphilum Strain YE2023, Isolated from a Pulp of Bioleach Reactor.</title>
        <authorList>
            <person name="Elkina Y.A."/>
            <person name="Bulaeva A.G."/>
            <person name="Beletsky A.V."/>
            <person name="Mardanov A.V."/>
        </authorList>
    </citation>
    <scope>NUCLEOTIDE SEQUENCE [LARGE SCALE GENOMIC DNA]</scope>
    <source>
        <strain evidence="8 9">YE2023</strain>
    </source>
</reference>
<dbReference type="EMBL" id="JBFSHR010000010">
    <property type="protein sequence ID" value="MEX6429080.1"/>
    <property type="molecule type" value="Genomic_DNA"/>
</dbReference>
<comment type="caution">
    <text evidence="8">The sequence shown here is derived from an EMBL/GenBank/DDBJ whole genome shotgun (WGS) entry which is preliminary data.</text>
</comment>
<dbReference type="InterPro" id="IPR037069">
    <property type="entry name" value="AcylCoA_DH/ox_N_sf"/>
</dbReference>
<dbReference type="InterPro" id="IPR036250">
    <property type="entry name" value="AcylCo_DH-like_C"/>
</dbReference>
<dbReference type="Gene3D" id="1.10.540.10">
    <property type="entry name" value="Acyl-CoA dehydrogenase/oxidase, N-terminal domain"/>
    <property type="match status" value="1"/>
</dbReference>
<dbReference type="PANTHER" id="PTHR43884">
    <property type="entry name" value="ACYL-COA DEHYDROGENASE"/>
    <property type="match status" value="1"/>
</dbReference>
<accession>A0ABV3Y1G1</accession>
<evidence type="ECO:0000256" key="2">
    <source>
        <dbReference type="ARBA" id="ARBA00009347"/>
    </source>
</evidence>
<dbReference type="SUPFAM" id="SSF56645">
    <property type="entry name" value="Acyl-CoA dehydrogenase NM domain-like"/>
    <property type="match status" value="1"/>
</dbReference>
<keyword evidence="3" id="KW-0285">Flavoprotein</keyword>
<evidence type="ECO:0000259" key="7">
    <source>
        <dbReference type="Pfam" id="PF02771"/>
    </source>
</evidence>
<dbReference type="Proteomes" id="UP001560267">
    <property type="component" value="Unassembled WGS sequence"/>
</dbReference>
<evidence type="ECO:0000313" key="9">
    <source>
        <dbReference type="Proteomes" id="UP001560267"/>
    </source>
</evidence>
<dbReference type="PANTHER" id="PTHR43884:SF20">
    <property type="entry name" value="ACYL-COA DEHYDROGENASE FADE28"/>
    <property type="match status" value="1"/>
</dbReference>
<dbReference type="Pfam" id="PF02771">
    <property type="entry name" value="Acyl-CoA_dh_N"/>
    <property type="match status" value="1"/>
</dbReference>
<dbReference type="InterPro" id="IPR013786">
    <property type="entry name" value="AcylCoA_DH/ox_N"/>
</dbReference>